<evidence type="ECO:0000256" key="2">
    <source>
        <dbReference type="ARBA" id="ARBA00022664"/>
    </source>
</evidence>
<dbReference type="PANTHER" id="PTHR17204:SF5">
    <property type="entry name" value="PRE-MRNA-PROCESSING FACTOR 39"/>
    <property type="match status" value="1"/>
</dbReference>
<dbReference type="FunCoup" id="G8YTT2">
    <property type="interactions" value="314"/>
</dbReference>
<proteinExistence type="inferred from homology"/>
<dbReference type="InterPro" id="IPR003107">
    <property type="entry name" value="HAT"/>
</dbReference>
<comment type="similarity">
    <text evidence="6">Belongs to the PRP39 family.</text>
</comment>
<comment type="subcellular location">
    <subcellularLocation>
        <location evidence="1">Nucleus</location>
    </subcellularLocation>
</comment>
<keyword evidence="10" id="KW-1185">Reference proteome</keyword>
<dbReference type="GO" id="GO:0000243">
    <property type="term" value="C:commitment complex"/>
    <property type="evidence" value="ECO:0007669"/>
    <property type="project" value="TreeGrafter"/>
</dbReference>
<dbReference type="GO" id="GO:0030627">
    <property type="term" value="F:pre-mRNA 5'-splice site binding"/>
    <property type="evidence" value="ECO:0007669"/>
    <property type="project" value="TreeGrafter"/>
</dbReference>
<dbReference type="SMART" id="SM00386">
    <property type="entry name" value="HAT"/>
    <property type="match status" value="4"/>
</dbReference>
<name>G8YTT2_PICSO</name>
<accession>G8YTT2</accession>
<dbReference type="GO" id="GO:0071004">
    <property type="term" value="C:U2-type prespliceosome"/>
    <property type="evidence" value="ECO:0007669"/>
    <property type="project" value="TreeGrafter"/>
</dbReference>
<keyword evidence="3" id="KW-0677">Repeat</keyword>
<evidence type="ECO:0000256" key="4">
    <source>
        <dbReference type="ARBA" id="ARBA00023187"/>
    </source>
</evidence>
<sequence length="753" mass="89062">MTDEDNRLSSEEKNDHPSDTVTSHINERRVGLNTASNDSSTDTWDTIQKEISLEPENIAKWDSFFEILEEKIDALDKDEEYVRRKDFIKLGNEKYRSLLSKYPYLTSIWKNFSIFVFKYEGMEKSIDILRTSVEQFPRSLDLWLDYLSALITEYHGTIEVDKKNERKDYLRVQFDLAIDINGFNFHSDPLWDKYLEFEAAQGQGKESNIRYFYILLRANKTPLYQYARYYKETSEINKEFSLLDNFFMEPDKDALINKYLKLFKKNTEEEFSTVELHQIIDDYSYNIFLNTQSLVNELWTYESVLKFPDFSFNTIADIREESPKWMTYIEYEKSKYETADNDADKKFWYKSTISVIERSLVPNCTDYKFWLKYVDFVHHSFTTEQEKFEELRKIYERAIYRFVPSDDNHIRFHFIKFLMFYNKPKLALEYTMDLMKATGFSENKEGYQKNDYLTCISYALSIWNTLLSKQKLTEVLENIIQRYFDSGEKLRKQNAREEKSEEKESDVEEPDIRTFETSLNEQAICVVVNCYLTRLLDSRKPSTIIKIRKFYNKYRAEPALRISVKFWKFFVDFEGLVTHNTINLKKIISDIEYDTNLPKIIVDSFLDIARDILISNLPSVLESNANTGRSEELLLTNYSDESSSLVLAKGWRKRISDNNFLIQNLEDSKAAKQHGKQTSNQSLINKEDELLKLIKSHADHPGIPISQRPEITNSLIYEENWINLNDHEVPVPPLPSFKNVEKASLPINYPSET</sequence>
<dbReference type="Pfam" id="PF23240">
    <property type="entry name" value="HAT_PRP39_N"/>
    <property type="match status" value="1"/>
</dbReference>
<keyword evidence="5" id="KW-0539">Nucleus</keyword>
<dbReference type="Pfam" id="PF23241">
    <property type="entry name" value="HAT_PRP39_C"/>
    <property type="match status" value="1"/>
</dbReference>
<evidence type="ECO:0000256" key="5">
    <source>
        <dbReference type="ARBA" id="ARBA00023242"/>
    </source>
</evidence>
<dbReference type="Proteomes" id="UP000005222">
    <property type="component" value="Chromosome B"/>
</dbReference>
<feature type="region of interest" description="Disordered" evidence="7">
    <location>
        <begin position="1"/>
        <end position="28"/>
    </location>
</feature>
<dbReference type="EMBL" id="FO082059">
    <property type="protein sequence ID" value="CCE72772.1"/>
    <property type="molecule type" value="Genomic_DNA"/>
</dbReference>
<evidence type="ECO:0000313" key="8">
    <source>
        <dbReference type="EMBL" id="CCE72772.1"/>
    </source>
</evidence>
<dbReference type="eggNOG" id="KOG1258">
    <property type="taxonomic scope" value="Eukaryota"/>
</dbReference>
<dbReference type="GO" id="GO:0005685">
    <property type="term" value="C:U1 snRNP"/>
    <property type="evidence" value="ECO:0007669"/>
    <property type="project" value="TreeGrafter"/>
</dbReference>
<evidence type="ECO:0000256" key="7">
    <source>
        <dbReference type="SAM" id="MobiDB-lite"/>
    </source>
</evidence>
<protein>
    <submittedName>
        <fullName evidence="9">Piso0_000366 protein</fullName>
    </submittedName>
</protein>
<dbReference type="InParanoid" id="G8YTT2"/>
<dbReference type="AlphaFoldDB" id="G8YTT2"/>
<dbReference type="OrthoDB" id="10265668at2759"/>
<dbReference type="GO" id="GO:0000395">
    <property type="term" value="P:mRNA 5'-splice site recognition"/>
    <property type="evidence" value="ECO:0007669"/>
    <property type="project" value="TreeGrafter"/>
</dbReference>
<keyword evidence="2" id="KW-0507">mRNA processing</keyword>
<reference evidence="10" key="2">
    <citation type="journal article" date="2012" name="G3 (Bethesda)">
        <title>Pichia sorbitophila, an interspecies yeast hybrid reveals early steps of genome resolution following polyploidization.</title>
        <authorList>
            <person name="Leh Louis V."/>
            <person name="Despons L."/>
            <person name="Friedrich A."/>
            <person name="Martin T."/>
            <person name="Durrens P."/>
            <person name="Casaregola S."/>
            <person name="Neuveglise C."/>
            <person name="Fairhead C."/>
            <person name="Marck C."/>
            <person name="Cruz J.A."/>
            <person name="Straub M.L."/>
            <person name="Kugler V."/>
            <person name="Sacerdot C."/>
            <person name="Uzunov Z."/>
            <person name="Thierry A."/>
            <person name="Weiss S."/>
            <person name="Bleykasten C."/>
            <person name="De Montigny J."/>
            <person name="Jacques N."/>
            <person name="Jung P."/>
            <person name="Lemaire M."/>
            <person name="Mallet S."/>
            <person name="Morel G."/>
            <person name="Richard G.F."/>
            <person name="Sarkar A."/>
            <person name="Savel G."/>
            <person name="Schacherer J."/>
            <person name="Seret M.L."/>
            <person name="Talla E."/>
            <person name="Samson G."/>
            <person name="Jubin C."/>
            <person name="Poulain J."/>
            <person name="Vacherie B."/>
            <person name="Barbe V."/>
            <person name="Pelletier E."/>
            <person name="Sherman D.J."/>
            <person name="Westhof E."/>
            <person name="Weissenbach J."/>
            <person name="Baret P.V."/>
            <person name="Wincker P."/>
            <person name="Gaillardin C."/>
            <person name="Dujon B."/>
            <person name="Souciet J.L."/>
        </authorList>
    </citation>
    <scope>NUCLEOTIDE SEQUENCE [LARGE SCALE GENOMIC DNA]</scope>
    <source>
        <strain evidence="10">ATCC MYA-4447 / BCRC 22081 / CBS 7064 / NBRC 10061 / NRRL Y-12695</strain>
    </source>
</reference>
<reference evidence="9" key="1">
    <citation type="submission" date="2011-10" db="EMBL/GenBank/DDBJ databases">
        <authorList>
            <person name="Genoscope - CEA"/>
        </authorList>
    </citation>
    <scope>NUCLEOTIDE SEQUENCE</scope>
    <source>
        <strain evidence="9">CBS 7064</strain>
    </source>
</reference>
<dbReference type="STRING" id="559304.G8YTT2"/>
<organism evidence="9 10">
    <name type="scientific">Pichia sorbitophila (strain ATCC MYA-4447 / BCRC 22081 / CBS 7064 / NBRC 10061 / NRRL Y-12695)</name>
    <name type="common">Hybrid yeast</name>
    <dbReference type="NCBI Taxonomy" id="559304"/>
    <lineage>
        <taxon>Eukaryota</taxon>
        <taxon>Fungi</taxon>
        <taxon>Dikarya</taxon>
        <taxon>Ascomycota</taxon>
        <taxon>Saccharomycotina</taxon>
        <taxon>Pichiomycetes</taxon>
        <taxon>Debaryomycetaceae</taxon>
        <taxon>Millerozyma</taxon>
    </lineage>
</organism>
<dbReference type="PANTHER" id="PTHR17204">
    <property type="entry name" value="PRE-MRNA PROCESSING PROTEIN PRP39-RELATED"/>
    <property type="match status" value="1"/>
</dbReference>
<dbReference type="Gene3D" id="1.25.40.10">
    <property type="entry name" value="Tetratricopeptide repeat domain"/>
    <property type="match status" value="2"/>
</dbReference>
<dbReference type="OMA" id="ICANMAE"/>
<evidence type="ECO:0000256" key="6">
    <source>
        <dbReference type="ARBA" id="ARBA00038019"/>
    </source>
</evidence>
<dbReference type="Proteomes" id="UP000005222">
    <property type="component" value="Chromosome A"/>
</dbReference>
<dbReference type="SUPFAM" id="SSF48452">
    <property type="entry name" value="TPR-like"/>
    <property type="match status" value="1"/>
</dbReference>
<evidence type="ECO:0000313" key="10">
    <source>
        <dbReference type="Proteomes" id="UP000005222"/>
    </source>
</evidence>
<dbReference type="InterPro" id="IPR059164">
    <property type="entry name" value="HAT_PRP39_C"/>
</dbReference>
<evidence type="ECO:0000256" key="3">
    <source>
        <dbReference type="ARBA" id="ARBA00022737"/>
    </source>
</evidence>
<evidence type="ECO:0000313" key="9">
    <source>
        <dbReference type="EMBL" id="CCE73333.1"/>
    </source>
</evidence>
<dbReference type="HOGENOM" id="CLU_024449_0_0_1"/>
<keyword evidence="4" id="KW-0508">mRNA splicing</keyword>
<dbReference type="EMBL" id="FO082058">
    <property type="protein sequence ID" value="CCE73333.1"/>
    <property type="molecule type" value="Genomic_DNA"/>
</dbReference>
<evidence type="ECO:0000256" key="1">
    <source>
        <dbReference type="ARBA" id="ARBA00004123"/>
    </source>
</evidence>
<gene>
    <name evidence="9" type="primary">Piso0_000366</name>
    <name evidence="8" type="ORF">GNLVRS01_PISO0A07766g</name>
    <name evidence="9" type="ORF">GNLVRS01_PISO0B07833g</name>
</gene>
<dbReference type="InterPro" id="IPR011990">
    <property type="entry name" value="TPR-like_helical_dom_sf"/>
</dbReference>
<feature type="compositionally biased region" description="Basic and acidic residues" evidence="7">
    <location>
        <begin position="1"/>
        <end position="18"/>
    </location>
</feature>